<reference evidence="1 2" key="1">
    <citation type="journal article" date="2013" name="J. Gen. Virol.">
        <title>Complete genome sequence of invertebrate iridescent virus 22 isolated from a blackfly larva.</title>
        <authorList>
            <person name="Piegu B."/>
            <person name="Guizard S."/>
            <person name="Spears T."/>
            <person name="Cruaud C."/>
            <person name="Couloux A."/>
            <person name="Bideshi D.K."/>
            <person name="Federici B.A."/>
            <person name="Bigot Y."/>
        </authorList>
    </citation>
    <scope>NUCLEOTIDE SEQUENCE [LARGE SCALE GENOMIC DNA]</scope>
</reference>
<proteinExistence type="predicted"/>
<protein>
    <submittedName>
        <fullName evidence="1">Uncharacterized protein</fullName>
    </submittedName>
</protein>
<sequence length="134" mass="16166">MYKMYFDCLSLHEIIYITRFLNLKNTFNFIKSLKLDLNQTLQKSILVKNKKLMVIENIYNSYLNKEFKASESLKELLEFFHNEIDVEDLICFMANIYPNCPHLKDTILFDLLQFYNLSTLDWNLIKVHFKFNGF</sequence>
<dbReference type="KEGG" id="vg:16414365"/>
<evidence type="ECO:0000313" key="1">
    <source>
        <dbReference type="EMBL" id="CCV01703.1"/>
    </source>
</evidence>
<keyword evidence="2" id="KW-1185">Reference proteome</keyword>
<dbReference type="GeneID" id="16414365"/>
<dbReference type="EMBL" id="HF920633">
    <property type="protein sequence ID" value="CCV01703.1"/>
    <property type="molecule type" value="Genomic_DNA"/>
</dbReference>
<organism evidence="1 2">
    <name type="scientific">Invertebrate iridescent virus 22</name>
    <dbReference type="NCBI Taxonomy" id="345198"/>
    <lineage>
        <taxon>Viruses</taxon>
        <taxon>Varidnaviria</taxon>
        <taxon>Bamfordvirae</taxon>
        <taxon>Nucleocytoviricota</taxon>
        <taxon>Megaviricetes</taxon>
        <taxon>Pimascovirales</taxon>
        <taxon>Pimascovirales incertae sedis</taxon>
        <taxon>Iridoviridae</taxon>
        <taxon>Betairidovirinae</taxon>
        <taxon>Chloriridovirus</taxon>
        <taxon>Chloriridovirus simulium1</taxon>
    </lineage>
</organism>
<dbReference type="Proteomes" id="UP000154968">
    <property type="component" value="Segment"/>
</dbReference>
<dbReference type="RefSeq" id="YP_008357324.1">
    <property type="nucleotide sequence ID" value="NC_021901.1"/>
</dbReference>
<evidence type="ECO:0000313" key="2">
    <source>
        <dbReference type="Proteomes" id="UP000154968"/>
    </source>
</evidence>
<name>S6DA44_9VIRU</name>
<accession>S6DA44</accession>
<gene>
    <name evidence="1" type="primary">026L</name>
    <name evidence="1" type="ORF">IIV22_026L</name>
</gene>